<feature type="compositionally biased region" description="Basic and acidic residues" evidence="1">
    <location>
        <begin position="69"/>
        <end position="79"/>
    </location>
</feature>
<feature type="region of interest" description="Disordered" evidence="1">
    <location>
        <begin position="124"/>
        <end position="145"/>
    </location>
</feature>
<feature type="region of interest" description="Disordered" evidence="1">
    <location>
        <begin position="1"/>
        <end position="88"/>
    </location>
</feature>
<sequence>MEAGAGAGGGRRAVQFSPPAPRRVFREGRAAPRPPDSGNRPRAALASVPLGRRATTTLTRRALHSRTSARIERPPDPRRPRARGKNSELRPGVIAEPGAASMLLRPLLALALLLGGAAARRHAPALREDEPARRTTRPAGKSHPAISVARPLHLMHRRRARSAPLARTPGTCVYVNNYIPSSSSGLT</sequence>
<organism evidence="2 3">
    <name type="scientific">Plutella xylostella</name>
    <name type="common">Diamondback moth</name>
    <name type="synonym">Plutella maculipennis</name>
    <dbReference type="NCBI Taxonomy" id="51655"/>
    <lineage>
        <taxon>Eukaryota</taxon>
        <taxon>Metazoa</taxon>
        <taxon>Ecdysozoa</taxon>
        <taxon>Arthropoda</taxon>
        <taxon>Hexapoda</taxon>
        <taxon>Insecta</taxon>
        <taxon>Pterygota</taxon>
        <taxon>Neoptera</taxon>
        <taxon>Endopterygota</taxon>
        <taxon>Lepidoptera</taxon>
        <taxon>Glossata</taxon>
        <taxon>Ditrysia</taxon>
        <taxon>Yponomeutoidea</taxon>
        <taxon>Plutellidae</taxon>
        <taxon>Plutella</taxon>
    </lineage>
</organism>
<feature type="compositionally biased region" description="Gly residues" evidence="1">
    <location>
        <begin position="1"/>
        <end position="11"/>
    </location>
</feature>
<protein>
    <submittedName>
        <fullName evidence="2">(diamondback moth) hypothetical protein</fullName>
    </submittedName>
</protein>
<proteinExistence type="predicted"/>
<evidence type="ECO:0000256" key="1">
    <source>
        <dbReference type="SAM" id="MobiDB-lite"/>
    </source>
</evidence>
<evidence type="ECO:0000313" key="3">
    <source>
        <dbReference type="Proteomes" id="UP000653454"/>
    </source>
</evidence>
<keyword evidence="3" id="KW-1185">Reference proteome</keyword>
<dbReference type="EMBL" id="CAJHNJ030000007">
    <property type="protein sequence ID" value="CAG9102352.1"/>
    <property type="molecule type" value="Genomic_DNA"/>
</dbReference>
<gene>
    <name evidence="2" type="ORF">PLXY2_LOCUS2685</name>
</gene>
<dbReference type="Proteomes" id="UP000653454">
    <property type="component" value="Unassembled WGS sequence"/>
</dbReference>
<reference evidence="2" key="1">
    <citation type="submission" date="2020-11" db="EMBL/GenBank/DDBJ databases">
        <authorList>
            <person name="Whiteford S."/>
        </authorList>
    </citation>
    <scope>NUCLEOTIDE SEQUENCE</scope>
</reference>
<name>A0A8S4DND4_PLUXY</name>
<evidence type="ECO:0000313" key="2">
    <source>
        <dbReference type="EMBL" id="CAG9102352.1"/>
    </source>
</evidence>
<accession>A0A8S4DND4</accession>
<comment type="caution">
    <text evidence="2">The sequence shown here is derived from an EMBL/GenBank/DDBJ whole genome shotgun (WGS) entry which is preliminary data.</text>
</comment>
<dbReference type="AlphaFoldDB" id="A0A8S4DND4"/>
<feature type="compositionally biased region" description="Low complexity" evidence="1">
    <location>
        <begin position="52"/>
        <end position="68"/>
    </location>
</feature>